<keyword evidence="3 5" id="KW-1133">Transmembrane helix</keyword>
<feature type="domain" description="MARVEL" evidence="6">
    <location>
        <begin position="9"/>
        <end position="146"/>
    </location>
</feature>
<evidence type="ECO:0000259" key="6">
    <source>
        <dbReference type="Pfam" id="PF01284"/>
    </source>
</evidence>
<dbReference type="EMBL" id="BDGU01001357">
    <property type="protein sequence ID" value="GAW09852.1"/>
    <property type="molecule type" value="Genomic_DNA"/>
</dbReference>
<organism evidence="7 8">
    <name type="scientific">Lentinula edodes</name>
    <name type="common">Shiitake mushroom</name>
    <name type="synonym">Lentinus edodes</name>
    <dbReference type="NCBI Taxonomy" id="5353"/>
    <lineage>
        <taxon>Eukaryota</taxon>
        <taxon>Fungi</taxon>
        <taxon>Dikarya</taxon>
        <taxon>Basidiomycota</taxon>
        <taxon>Agaricomycotina</taxon>
        <taxon>Agaricomycetes</taxon>
        <taxon>Agaricomycetidae</taxon>
        <taxon>Agaricales</taxon>
        <taxon>Marasmiineae</taxon>
        <taxon>Omphalotaceae</taxon>
        <taxon>Lentinula</taxon>
    </lineage>
</organism>
<feature type="transmembrane region" description="Helical" evidence="5">
    <location>
        <begin position="135"/>
        <end position="156"/>
    </location>
</feature>
<dbReference type="InterPro" id="IPR008253">
    <property type="entry name" value="Marvel"/>
</dbReference>
<feature type="transmembrane region" description="Helical" evidence="5">
    <location>
        <begin position="84"/>
        <end position="104"/>
    </location>
</feature>
<feature type="transmembrane region" description="Helical" evidence="5">
    <location>
        <begin position="53"/>
        <end position="72"/>
    </location>
</feature>
<reference evidence="7 8" key="2">
    <citation type="submission" date="2017-02" db="EMBL/GenBank/DDBJ databases">
        <title>A genome survey and senescence transcriptome analysis in Lentinula edodes.</title>
        <authorList>
            <person name="Sakamoto Y."/>
            <person name="Nakade K."/>
            <person name="Sato S."/>
            <person name="Yoshida Y."/>
            <person name="Miyazaki K."/>
            <person name="Natsume S."/>
            <person name="Konno N."/>
        </authorList>
    </citation>
    <scope>NUCLEOTIDE SEQUENCE [LARGE SCALE GENOMIC DNA]</scope>
    <source>
        <strain evidence="7 8">NBRC 111202</strain>
    </source>
</reference>
<sequence length="170" mass="18753">MAFESHIRRGHPIIFSLLALFGIIELALSAWLTARFDRFHDYSDISERDRVRFTLFASIWTVVSSILFGVLFTVHSTASAATSIISHVVWSVLSWIIWTAAAAAVTEMLGGGLNCNDVTGFNYCGQLNALEAFAWIEWILTTFAVIVVLICAISAARRGDGYRGGLVSQY</sequence>
<protein>
    <recommendedName>
        <fullName evidence="6">MARVEL domain-containing protein</fullName>
    </recommendedName>
</protein>
<dbReference type="AlphaFoldDB" id="A0A1Q3ERQ5"/>
<gene>
    <name evidence="7" type="ORF">LENED_012052</name>
</gene>
<dbReference type="STRING" id="5353.A0A1Q3ERQ5"/>
<evidence type="ECO:0000256" key="2">
    <source>
        <dbReference type="ARBA" id="ARBA00022692"/>
    </source>
</evidence>
<dbReference type="GO" id="GO:0016020">
    <property type="term" value="C:membrane"/>
    <property type="evidence" value="ECO:0007669"/>
    <property type="project" value="UniProtKB-SubCell"/>
</dbReference>
<evidence type="ECO:0000256" key="1">
    <source>
        <dbReference type="ARBA" id="ARBA00004141"/>
    </source>
</evidence>
<comment type="subcellular location">
    <subcellularLocation>
        <location evidence="1">Membrane</location>
        <topology evidence="1">Multi-pass membrane protein</topology>
    </subcellularLocation>
</comment>
<keyword evidence="2 5" id="KW-0812">Transmembrane</keyword>
<evidence type="ECO:0000313" key="8">
    <source>
        <dbReference type="Proteomes" id="UP000188533"/>
    </source>
</evidence>
<dbReference type="Pfam" id="PF01284">
    <property type="entry name" value="MARVEL"/>
    <property type="match status" value="1"/>
</dbReference>
<evidence type="ECO:0000256" key="5">
    <source>
        <dbReference type="SAM" id="Phobius"/>
    </source>
</evidence>
<keyword evidence="4 5" id="KW-0472">Membrane</keyword>
<evidence type="ECO:0000313" key="7">
    <source>
        <dbReference type="EMBL" id="GAW09852.1"/>
    </source>
</evidence>
<evidence type="ECO:0000256" key="3">
    <source>
        <dbReference type="ARBA" id="ARBA00022989"/>
    </source>
</evidence>
<dbReference type="Proteomes" id="UP000188533">
    <property type="component" value="Unassembled WGS sequence"/>
</dbReference>
<proteinExistence type="predicted"/>
<accession>A0A1Q3ERQ5</accession>
<name>A0A1Q3ERQ5_LENED</name>
<comment type="caution">
    <text evidence="7">The sequence shown here is derived from an EMBL/GenBank/DDBJ whole genome shotgun (WGS) entry which is preliminary data.</text>
</comment>
<feature type="transmembrane region" description="Helical" evidence="5">
    <location>
        <begin position="12"/>
        <end position="33"/>
    </location>
</feature>
<keyword evidence="8" id="KW-1185">Reference proteome</keyword>
<evidence type="ECO:0000256" key="4">
    <source>
        <dbReference type="ARBA" id="ARBA00023136"/>
    </source>
</evidence>
<reference evidence="7 8" key="1">
    <citation type="submission" date="2016-08" db="EMBL/GenBank/DDBJ databases">
        <authorList>
            <consortium name="Lentinula edodes genome sequencing consortium"/>
            <person name="Sakamoto Y."/>
            <person name="Nakade K."/>
            <person name="Sato S."/>
            <person name="Yoshida Y."/>
            <person name="Miyazaki K."/>
            <person name="Natsume S."/>
            <person name="Konno N."/>
        </authorList>
    </citation>
    <scope>NUCLEOTIDE SEQUENCE [LARGE SCALE GENOMIC DNA]</scope>
    <source>
        <strain evidence="7 8">NBRC 111202</strain>
    </source>
</reference>